<feature type="transmembrane region" description="Helical" evidence="10">
    <location>
        <begin position="103"/>
        <end position="122"/>
    </location>
</feature>
<keyword evidence="4" id="KW-1003">Cell membrane</keyword>
<feature type="transmembrane region" description="Helical" evidence="10">
    <location>
        <begin position="59"/>
        <end position="82"/>
    </location>
</feature>
<keyword evidence="2" id="KW-0813">Transport</keyword>
<feature type="transmembrane region" description="Helical" evidence="10">
    <location>
        <begin position="371"/>
        <end position="394"/>
    </location>
</feature>
<dbReference type="GO" id="GO:0015297">
    <property type="term" value="F:antiporter activity"/>
    <property type="evidence" value="ECO:0007669"/>
    <property type="project" value="UniProtKB-KW"/>
</dbReference>
<dbReference type="GO" id="GO:0005886">
    <property type="term" value="C:plasma membrane"/>
    <property type="evidence" value="ECO:0007669"/>
    <property type="project" value="UniProtKB-SubCell"/>
</dbReference>
<evidence type="ECO:0000256" key="5">
    <source>
        <dbReference type="ARBA" id="ARBA00022692"/>
    </source>
</evidence>
<accession>Q2GCC8</accession>
<dbReference type="GO" id="GO:0006811">
    <property type="term" value="P:monoatomic ion transport"/>
    <property type="evidence" value="ECO:0007669"/>
    <property type="project" value="UniProtKB-KW"/>
</dbReference>
<evidence type="ECO:0000256" key="4">
    <source>
        <dbReference type="ARBA" id="ARBA00022475"/>
    </source>
</evidence>
<dbReference type="InterPro" id="IPR050222">
    <property type="entry name" value="MATE_MdtK"/>
</dbReference>
<gene>
    <name evidence="11" type="ordered locus">Saro_0033</name>
</gene>
<feature type="transmembrane region" description="Helical" evidence="10">
    <location>
        <begin position="134"/>
        <end position="158"/>
    </location>
</feature>
<protein>
    <recommendedName>
        <fullName evidence="9">Multidrug-efflux transporter</fullName>
    </recommendedName>
</protein>
<dbReference type="STRING" id="279238.Saro_0033"/>
<keyword evidence="7" id="KW-0406">Ion transport</keyword>
<feature type="transmembrane region" description="Helical" evidence="10">
    <location>
        <begin position="201"/>
        <end position="223"/>
    </location>
</feature>
<dbReference type="Proteomes" id="UP000009134">
    <property type="component" value="Chromosome"/>
</dbReference>
<feature type="transmembrane region" description="Helical" evidence="10">
    <location>
        <begin position="431"/>
        <end position="450"/>
    </location>
</feature>
<feature type="transmembrane region" description="Helical" evidence="10">
    <location>
        <begin position="170"/>
        <end position="189"/>
    </location>
</feature>
<dbReference type="InterPro" id="IPR002528">
    <property type="entry name" value="MATE_fam"/>
</dbReference>
<evidence type="ECO:0000256" key="1">
    <source>
        <dbReference type="ARBA" id="ARBA00004429"/>
    </source>
</evidence>
<feature type="transmembrane region" description="Helical" evidence="10">
    <location>
        <begin position="406"/>
        <end position="425"/>
    </location>
</feature>
<dbReference type="eggNOG" id="COG0534">
    <property type="taxonomic scope" value="Bacteria"/>
</dbReference>
<evidence type="ECO:0000256" key="8">
    <source>
        <dbReference type="ARBA" id="ARBA00023136"/>
    </source>
</evidence>
<evidence type="ECO:0000256" key="2">
    <source>
        <dbReference type="ARBA" id="ARBA00022448"/>
    </source>
</evidence>
<dbReference type="CDD" id="cd13131">
    <property type="entry name" value="MATE_NorM_like"/>
    <property type="match status" value="1"/>
</dbReference>
<keyword evidence="5 10" id="KW-0812">Transmembrane</keyword>
<proteinExistence type="predicted"/>
<feature type="transmembrane region" description="Helical" evidence="10">
    <location>
        <begin position="328"/>
        <end position="351"/>
    </location>
</feature>
<dbReference type="PIRSF" id="PIRSF006603">
    <property type="entry name" value="DinF"/>
    <property type="match status" value="1"/>
</dbReference>
<evidence type="ECO:0000313" key="11">
    <source>
        <dbReference type="EMBL" id="ABD24482.1"/>
    </source>
</evidence>
<dbReference type="PANTHER" id="PTHR43298">
    <property type="entry name" value="MULTIDRUG RESISTANCE PROTEIN NORM-RELATED"/>
    <property type="match status" value="1"/>
</dbReference>
<dbReference type="GO" id="GO:0042910">
    <property type="term" value="F:xenobiotic transmembrane transporter activity"/>
    <property type="evidence" value="ECO:0007669"/>
    <property type="project" value="InterPro"/>
</dbReference>
<dbReference type="NCBIfam" id="TIGR00797">
    <property type="entry name" value="matE"/>
    <property type="match status" value="1"/>
</dbReference>
<feature type="transmembrane region" description="Helical" evidence="10">
    <location>
        <begin position="21"/>
        <end position="47"/>
    </location>
</feature>
<evidence type="ECO:0000256" key="7">
    <source>
        <dbReference type="ARBA" id="ARBA00023065"/>
    </source>
</evidence>
<name>Q2GCC8_NOVAD</name>
<keyword evidence="8 10" id="KW-0472">Membrane</keyword>
<evidence type="ECO:0000256" key="6">
    <source>
        <dbReference type="ARBA" id="ARBA00022989"/>
    </source>
</evidence>
<evidence type="ECO:0000256" key="9">
    <source>
        <dbReference type="ARBA" id="ARBA00031636"/>
    </source>
</evidence>
<reference evidence="12" key="1">
    <citation type="submission" date="2006-01" db="EMBL/GenBank/DDBJ databases">
        <title>Complete sequence of Novosphingobium aromaticivorans DSM 12444.</title>
        <authorList>
            <consortium name="US DOE Joint Genome Institute"/>
            <person name="Copeland A."/>
            <person name="Lucas S."/>
            <person name="Lapidus A."/>
            <person name="Barry K."/>
            <person name="Detter J.C."/>
            <person name="Glavina T."/>
            <person name="Hammon N."/>
            <person name="Israni S."/>
            <person name="Pitluck S."/>
            <person name="Chain P."/>
            <person name="Malfatti S."/>
            <person name="Shin M."/>
            <person name="Vergez L."/>
            <person name="Schmutz J."/>
            <person name="Larimer F."/>
            <person name="Land M."/>
            <person name="Kyrpides N."/>
            <person name="Ivanova N."/>
            <person name="Fredrickson J."/>
            <person name="Balkwill D."/>
            <person name="Romine M.F."/>
            <person name="Richardson P."/>
        </authorList>
    </citation>
    <scope>NUCLEOTIDE SEQUENCE [LARGE SCALE GENOMIC DNA]</scope>
    <source>
        <strain evidence="12">ATCC 700278 / DSM 12444 / CCUG 56034 / CIP 105152 / NBRC 16084 / F199</strain>
    </source>
</reference>
<dbReference type="Pfam" id="PF01554">
    <property type="entry name" value="MatE"/>
    <property type="match status" value="2"/>
</dbReference>
<dbReference type="KEGG" id="nar:Saro_0033"/>
<sequence length="463" mass="49094">MAPLPMFEKPPVHWTEELRAMLRLAAPMVGANLLQMAVFAVDVVFVARLGPVALAASSLSVSLFGLLVWSLSGLVGAASPLIAAELGRRRHAVREVRRTVRMAAWAGTLAGLFAMGVCLLGGPLMRVTGQQPEVIALAVPFLNVLMWAAIPSTISALLRTFVATLGRPTIGTVITGMAVAINAFGNWVFVFGNLGAPEMGLTGSALSSIVTTCAMVLAYIVVIRSDRRLRRYRLAGRWWKPEWKRFADVLRVGLPITGTILAEAGMFNGAAFLMGRIGEVELAAHTIALQFAAIAFQVPFGVAQAATIRVGLAFGAGERAAIARAGRVAVVLGMGFMVVTASIMLFAPRAILHLYVDPDAPENRAMAVLAVQYMAVAAAFQLFDGAQAVGAALLRGLQDTRIPMAFALFGYWLPGLGTAVGLGLFSPLGGLGVWIGLMVGLVVVASLMLWRWRNRARLGLLPA</sequence>
<evidence type="ECO:0000313" key="12">
    <source>
        <dbReference type="Proteomes" id="UP000009134"/>
    </source>
</evidence>
<evidence type="ECO:0000256" key="10">
    <source>
        <dbReference type="SAM" id="Phobius"/>
    </source>
</evidence>
<keyword evidence="6 10" id="KW-1133">Transmembrane helix</keyword>
<keyword evidence="12" id="KW-1185">Reference proteome</keyword>
<comment type="subcellular location">
    <subcellularLocation>
        <location evidence="1">Cell inner membrane</location>
        <topology evidence="1">Multi-pass membrane protein</topology>
    </subcellularLocation>
</comment>
<dbReference type="InterPro" id="IPR048279">
    <property type="entry name" value="MdtK-like"/>
</dbReference>
<organism evidence="11 12">
    <name type="scientific">Novosphingobium aromaticivorans (strain ATCC 700278 / DSM 12444 / CCUG 56034 / CIP 105152 / NBRC 16084 / F199)</name>
    <dbReference type="NCBI Taxonomy" id="279238"/>
    <lineage>
        <taxon>Bacteria</taxon>
        <taxon>Pseudomonadati</taxon>
        <taxon>Pseudomonadota</taxon>
        <taxon>Alphaproteobacteria</taxon>
        <taxon>Sphingomonadales</taxon>
        <taxon>Sphingomonadaceae</taxon>
        <taxon>Novosphingobium</taxon>
    </lineage>
</organism>
<dbReference type="EMBL" id="CP000248">
    <property type="protein sequence ID" value="ABD24482.1"/>
    <property type="molecule type" value="Genomic_DNA"/>
</dbReference>
<dbReference type="HOGENOM" id="CLU_012893_6_3_5"/>
<keyword evidence="3" id="KW-0050">Antiport</keyword>
<dbReference type="PANTHER" id="PTHR43298:SF2">
    <property type="entry name" value="FMN_FAD EXPORTER YEEO-RELATED"/>
    <property type="match status" value="1"/>
</dbReference>
<dbReference type="AlphaFoldDB" id="Q2GCC8"/>
<evidence type="ECO:0000256" key="3">
    <source>
        <dbReference type="ARBA" id="ARBA00022449"/>
    </source>
</evidence>